<keyword evidence="3" id="KW-0436">Ligase</keyword>
<dbReference type="PANTHER" id="PTHR45728">
    <property type="entry name" value="ACETYL-COA CARBOXYLASE, ISOFORM A"/>
    <property type="match status" value="1"/>
</dbReference>
<dbReference type="Gene3D" id="2.40.50.100">
    <property type="match status" value="1"/>
</dbReference>
<dbReference type="PANTHER" id="PTHR45728:SF3">
    <property type="entry name" value="ACETYL-COA CARBOXYLASE"/>
    <property type="match status" value="1"/>
</dbReference>
<sequence>MTYPLPLSPQTHHHHRHRHPAPKVRAYESITSKAAEYLGFLSKGQLPPRDVGLIHFSDDLVLEGVKYSVTVARRGPTNFSVVCGGVTTDVVARKLGDGGYLLQVDGEGHVMHTEEEALGTRLVMDTLSCLIEKEQDPSKLIAMSPGKLVRQLVRDGDHVEKGAAYAEVRGQEDALGSGVEVMKMMMPLLSPAAGAITFSASEGQPLLAGELIATLDLDDPNAVTRAVDFAGSFPELGPPQVYSDRVDHRFNQALHAAKMIMAGYEHPGVETLDELVACLDHPALPLLQWSDEYSFVEGRLPPAITEKLDDVIAQHEVELSSGLELDKPPAEFPGRQLMRVLREAVGAVPVSDRAMLQTLLEPLMRVAKAHSRGKEEYAHAVVGDLLEQFASVEEKFQQAGATEQEMIDALRKSYANNHQGLPLKLELVKRILSTLVLPSPVPYRSLLRRFAALSSKSTAEVALRAQQLLEVSLLADMRAVVARALSGLDMFSSADGGKQPSPTAAGAGATPFTATAAAAAAGGVVARKATIREGVYAGLNSLLPPGISVLEGRLSAEGRVSGAGSSTYGLAERIGGVTVERSSSNGGPVTPHVEHKIETLVAAPAAVEEALASLIVDHQDPALQYRALLTYIKRVYHPFLLREPQISISGGRVVAAWVYDDPRLANTSHTRHQVGAFLVTPSLEDLADNLAPVAAAMAGMGAGGSGGTLHIAVCGGDALKLSQAAEVLLLPGALGAAEPAAAALQLAGAGEDGSNAAESVRRAAAAVANAKLALRGLQVSTVSVLAPGVSTMPLRSGFVWDEATGAFKYDPFLRQVEAPVARVLELDKLSGSEVAYTPSRNRQWHMYARSDREPRGPALKRLFLRGQVRQLGHPALLAAQYSGNNIAVATAAVNELEEALVNCLEELTRPAPDHGAAGKADWVHLFFSVLPLLPLHHAKDEARVASALRSAVAALVAKHNAAFRTAAVAVWEIRFRVPDASGAWRVLVSCPTGHEAGEEHVEVYREALQADGGDGAAPELCYAVPASEQASGVSPSDCTLHGRRLLQPYPALEPLQIKRLAARRHNTTYCYDFPTVFENALRDIWSLRAAQGEPNSVPPAGRLVEAVELKLPSGITQDFRTTRLELTRVEREPGLNTTGMVAWLMTLKTPECPQGRQVVAIANDITYQSGAFGPREDCLFRAATELALEEKLPCIYLAANSGARLGVATEVRDNLRVAWADDDAPTKGFSYIYLSDEDYHRQLPGGATIGASVRAEPLVTPSGERRWVVSDIIGAEDGLGVENLSGSGAIASTYW</sequence>
<dbReference type="FunFam" id="2.40.50.100:FF:000005">
    <property type="entry name" value="Acetyl-CoA carboxylase 1"/>
    <property type="match status" value="1"/>
</dbReference>
<dbReference type="InterPro" id="IPR049076">
    <property type="entry name" value="ACCA"/>
</dbReference>
<dbReference type="Proteomes" id="UP000054498">
    <property type="component" value="Unassembled WGS sequence"/>
</dbReference>
<dbReference type="Pfam" id="PF08326">
    <property type="entry name" value="ACC_central"/>
    <property type="match status" value="2"/>
</dbReference>
<dbReference type="InterPro" id="IPR049074">
    <property type="entry name" value="ACCA_BT"/>
</dbReference>
<dbReference type="InterPro" id="IPR011762">
    <property type="entry name" value="COA_CT_N"/>
</dbReference>
<dbReference type="Pfam" id="PF01039">
    <property type="entry name" value="Carboxyl_trans"/>
    <property type="match status" value="1"/>
</dbReference>
<dbReference type="GO" id="GO:0003989">
    <property type="term" value="F:acetyl-CoA carboxylase activity"/>
    <property type="evidence" value="ECO:0007669"/>
    <property type="project" value="UniProtKB-EC"/>
</dbReference>
<dbReference type="EC" id="6.4.1.2" evidence="3"/>
<evidence type="ECO:0000259" key="2">
    <source>
        <dbReference type="PROSITE" id="PS50980"/>
    </source>
</evidence>
<dbReference type="EMBL" id="KK101904">
    <property type="protein sequence ID" value="KIY99254.1"/>
    <property type="molecule type" value="Genomic_DNA"/>
</dbReference>
<dbReference type="InterPro" id="IPR000089">
    <property type="entry name" value="Biotin_lipoyl"/>
</dbReference>
<accession>A0A0D2M7B7</accession>
<dbReference type="GeneID" id="25741583"/>
<proteinExistence type="predicted"/>
<dbReference type="InterPro" id="IPR034733">
    <property type="entry name" value="AcCoA_carboxyl_beta"/>
</dbReference>
<dbReference type="Pfam" id="PF00364">
    <property type="entry name" value="Biotin_lipoyl"/>
    <property type="match status" value="1"/>
</dbReference>
<dbReference type="InterPro" id="IPR013537">
    <property type="entry name" value="AcCoA_COase_cen"/>
</dbReference>
<evidence type="ECO:0000313" key="3">
    <source>
        <dbReference type="EMBL" id="KIY99254.1"/>
    </source>
</evidence>
<dbReference type="PROSITE" id="PS50980">
    <property type="entry name" value="COA_CT_NTER"/>
    <property type="match status" value="1"/>
</dbReference>
<reference evidence="3 4" key="1">
    <citation type="journal article" date="2013" name="BMC Genomics">
        <title>Reconstruction of the lipid metabolism for the microalga Monoraphidium neglectum from its genome sequence reveals characteristics suitable for biofuel production.</title>
        <authorList>
            <person name="Bogen C."/>
            <person name="Al-Dilaimi A."/>
            <person name="Albersmeier A."/>
            <person name="Wichmann J."/>
            <person name="Grundmann M."/>
            <person name="Rupp O."/>
            <person name="Lauersen K.J."/>
            <person name="Blifernez-Klassen O."/>
            <person name="Kalinowski J."/>
            <person name="Goesmann A."/>
            <person name="Mussgnug J.H."/>
            <person name="Kruse O."/>
        </authorList>
    </citation>
    <scope>NUCLEOTIDE SEQUENCE [LARGE SCALE GENOMIC DNA]</scope>
    <source>
        <strain evidence="3 4">SAG 48.87</strain>
    </source>
</reference>
<feature type="domain" description="CoA carboxyltransferase N-terminal" evidence="2">
    <location>
        <begin position="1048"/>
        <end position="1295"/>
    </location>
</feature>
<dbReference type="Pfam" id="PF21385">
    <property type="entry name" value="ACCA_BT"/>
    <property type="match status" value="1"/>
</dbReference>
<organism evidence="3 4">
    <name type="scientific">Monoraphidium neglectum</name>
    <dbReference type="NCBI Taxonomy" id="145388"/>
    <lineage>
        <taxon>Eukaryota</taxon>
        <taxon>Viridiplantae</taxon>
        <taxon>Chlorophyta</taxon>
        <taxon>core chlorophytes</taxon>
        <taxon>Chlorophyceae</taxon>
        <taxon>CS clade</taxon>
        <taxon>Sphaeropleales</taxon>
        <taxon>Selenastraceae</taxon>
        <taxon>Monoraphidium</taxon>
    </lineage>
</organism>
<dbReference type="KEGG" id="mng:MNEG_8708"/>
<dbReference type="RefSeq" id="XP_013898274.1">
    <property type="nucleotide sequence ID" value="XM_014042820.1"/>
</dbReference>
<dbReference type="CDD" id="cd06850">
    <property type="entry name" value="biotinyl_domain"/>
    <property type="match status" value="1"/>
</dbReference>
<gene>
    <name evidence="3" type="ORF">MNEG_8708</name>
</gene>
<evidence type="ECO:0000313" key="4">
    <source>
        <dbReference type="Proteomes" id="UP000054498"/>
    </source>
</evidence>
<feature type="region of interest" description="Disordered" evidence="1">
    <location>
        <begin position="1"/>
        <end position="23"/>
    </location>
</feature>
<evidence type="ECO:0000256" key="1">
    <source>
        <dbReference type="SAM" id="MobiDB-lite"/>
    </source>
</evidence>
<dbReference type="OrthoDB" id="196847at2759"/>
<dbReference type="SUPFAM" id="SSF52096">
    <property type="entry name" value="ClpP/crotonase"/>
    <property type="match status" value="1"/>
</dbReference>
<dbReference type="InterPro" id="IPR011053">
    <property type="entry name" value="Single_hybrid_motif"/>
</dbReference>
<protein>
    <submittedName>
        <fullName evidence="3">Biotin carboxylase</fullName>
        <ecNumber evidence="3">6.4.1.2</ecNumber>
    </submittedName>
</protein>
<dbReference type="STRING" id="145388.A0A0D2M7B7"/>
<dbReference type="InterPro" id="IPR029045">
    <property type="entry name" value="ClpP/crotonase-like_dom_sf"/>
</dbReference>
<name>A0A0D2M7B7_9CHLO</name>
<feature type="compositionally biased region" description="Basic residues" evidence="1">
    <location>
        <begin position="11"/>
        <end position="22"/>
    </location>
</feature>
<dbReference type="Gene3D" id="3.90.226.10">
    <property type="entry name" value="2-enoyl-CoA Hydratase, Chain A, domain 1"/>
    <property type="match status" value="1"/>
</dbReference>
<dbReference type="GO" id="GO:0006633">
    <property type="term" value="P:fatty acid biosynthetic process"/>
    <property type="evidence" value="ECO:0007669"/>
    <property type="project" value="InterPro"/>
</dbReference>
<dbReference type="GO" id="GO:0005524">
    <property type="term" value="F:ATP binding"/>
    <property type="evidence" value="ECO:0007669"/>
    <property type="project" value="InterPro"/>
</dbReference>
<keyword evidence="4" id="KW-1185">Reference proteome</keyword>
<dbReference type="SUPFAM" id="SSF51230">
    <property type="entry name" value="Single hybrid motif"/>
    <property type="match status" value="1"/>
</dbReference>